<keyword evidence="6" id="KW-0479">Metal-binding</keyword>
<dbReference type="PANTHER" id="PTHR11817">
    <property type="entry name" value="PYRUVATE KINASE"/>
    <property type="match status" value="1"/>
</dbReference>
<dbReference type="GO" id="GO:0046872">
    <property type="term" value="F:metal ion binding"/>
    <property type="evidence" value="ECO:0007669"/>
    <property type="project" value="UniProtKB-KW"/>
</dbReference>
<evidence type="ECO:0000256" key="2">
    <source>
        <dbReference type="ARBA" id="ARBA00004997"/>
    </source>
</evidence>
<evidence type="ECO:0000313" key="15">
    <source>
        <dbReference type="EMBL" id="APA99205.1"/>
    </source>
</evidence>
<comment type="cofactor">
    <cofactor evidence="1">
        <name>K(+)</name>
        <dbReference type="ChEBI" id="CHEBI:29103"/>
    </cofactor>
</comment>
<keyword evidence="10" id="KW-0460">Magnesium</keyword>
<name>A0ABC8AY62_9NOCA</name>
<organism evidence="15 16">
    <name type="scientific">Nocardia seriolae</name>
    <dbReference type="NCBI Taxonomy" id="37332"/>
    <lineage>
        <taxon>Bacteria</taxon>
        <taxon>Bacillati</taxon>
        <taxon>Actinomycetota</taxon>
        <taxon>Actinomycetes</taxon>
        <taxon>Mycobacteriales</taxon>
        <taxon>Nocardiaceae</taxon>
        <taxon>Nocardia</taxon>
    </lineage>
</organism>
<evidence type="ECO:0000256" key="1">
    <source>
        <dbReference type="ARBA" id="ARBA00001958"/>
    </source>
</evidence>
<evidence type="ECO:0000313" key="16">
    <source>
        <dbReference type="Proteomes" id="UP000180166"/>
    </source>
</evidence>
<gene>
    <name evidence="15" type="ORF">NS506_05159</name>
</gene>
<evidence type="ECO:0000256" key="9">
    <source>
        <dbReference type="ARBA" id="ARBA00022840"/>
    </source>
</evidence>
<proteinExistence type="inferred from homology"/>
<keyword evidence="8 15" id="KW-0418">Kinase</keyword>
<evidence type="ECO:0000256" key="4">
    <source>
        <dbReference type="ARBA" id="ARBA00012142"/>
    </source>
</evidence>
<dbReference type="InterPro" id="IPR001697">
    <property type="entry name" value="Pyr_Knase"/>
</dbReference>
<dbReference type="GO" id="GO:0005524">
    <property type="term" value="F:ATP binding"/>
    <property type="evidence" value="ECO:0007669"/>
    <property type="project" value="UniProtKB-KW"/>
</dbReference>
<dbReference type="NCBIfam" id="NF011314">
    <property type="entry name" value="PRK14725.1"/>
    <property type="match status" value="1"/>
</dbReference>
<feature type="compositionally biased region" description="Basic residues" evidence="13">
    <location>
        <begin position="628"/>
        <end position="639"/>
    </location>
</feature>
<accession>A0ABC8AY62</accession>
<evidence type="ECO:0000256" key="13">
    <source>
        <dbReference type="SAM" id="MobiDB-lite"/>
    </source>
</evidence>
<comment type="similarity">
    <text evidence="3">Belongs to the pyruvate kinase family.</text>
</comment>
<evidence type="ECO:0000256" key="5">
    <source>
        <dbReference type="ARBA" id="ARBA00022679"/>
    </source>
</evidence>
<dbReference type="AlphaFoldDB" id="A0ABC8AY62"/>
<keyword evidence="7" id="KW-0547">Nucleotide-binding</keyword>
<dbReference type="InterPro" id="IPR011037">
    <property type="entry name" value="Pyrv_Knase-like_insert_dom_sf"/>
</dbReference>
<evidence type="ECO:0000259" key="14">
    <source>
        <dbReference type="Pfam" id="PF00224"/>
    </source>
</evidence>
<comment type="pathway">
    <text evidence="2">Carbohydrate degradation; glycolysis; pyruvate from D-glyceraldehyde 3-phosphate: step 5/5.</text>
</comment>
<evidence type="ECO:0000256" key="12">
    <source>
        <dbReference type="ARBA" id="ARBA00023317"/>
    </source>
</evidence>
<feature type="region of interest" description="Disordered" evidence="13">
    <location>
        <begin position="628"/>
        <end position="648"/>
    </location>
</feature>
<reference evidence="15 16" key="1">
    <citation type="submission" date="2016-10" db="EMBL/GenBank/DDBJ databases">
        <title>Genome sequence of Nocardia seriolae strain EM150506, isolated from Anguila japonica.</title>
        <authorList>
            <person name="Han H.-J."/>
        </authorList>
    </citation>
    <scope>NUCLEOTIDE SEQUENCE [LARGE SCALE GENOMIC DNA]</scope>
    <source>
        <strain evidence="15 16">EM150506</strain>
    </source>
</reference>
<dbReference type="SUPFAM" id="SSF51621">
    <property type="entry name" value="Phosphoenolpyruvate/pyruvate domain"/>
    <property type="match status" value="1"/>
</dbReference>
<dbReference type="EC" id="2.7.1.40" evidence="4"/>
<protein>
    <recommendedName>
        <fullName evidence="4">pyruvate kinase</fullName>
        <ecNumber evidence="4">2.7.1.40</ecNumber>
    </recommendedName>
</protein>
<dbReference type="InterPro" id="IPR015793">
    <property type="entry name" value="Pyrv_Knase_brl"/>
</dbReference>
<dbReference type="Pfam" id="PF00224">
    <property type="entry name" value="PK"/>
    <property type="match status" value="1"/>
</dbReference>
<dbReference type="EMBL" id="CP017839">
    <property type="protein sequence ID" value="APA99205.1"/>
    <property type="molecule type" value="Genomic_DNA"/>
</dbReference>
<evidence type="ECO:0000256" key="11">
    <source>
        <dbReference type="ARBA" id="ARBA00023152"/>
    </source>
</evidence>
<dbReference type="Proteomes" id="UP000180166">
    <property type="component" value="Chromosome"/>
</dbReference>
<evidence type="ECO:0000256" key="6">
    <source>
        <dbReference type="ARBA" id="ARBA00022723"/>
    </source>
</evidence>
<dbReference type="SUPFAM" id="SSF50800">
    <property type="entry name" value="PK beta-barrel domain-like"/>
    <property type="match status" value="1"/>
</dbReference>
<keyword evidence="5 15" id="KW-0808">Transferase</keyword>
<dbReference type="InterPro" id="IPR015813">
    <property type="entry name" value="Pyrv/PenolPyrv_kinase-like_dom"/>
</dbReference>
<keyword evidence="11" id="KW-0324">Glycolysis</keyword>
<sequence>MVQSLRRAALRHAGEWVSRGRIDRGSDRAFSGVAEPGVAQPDCDIDPIRGRRSLGRAAPRHQTWAVRIGDLDRIITEIDTLRDALADAERQWAVRIAGVDPRHRAGALNLVHYWAIRQFDLRGLQRRLAAFGLSSLGRSQGHVASTLNAIGTAARALAHSDDPDRLPPNGYTAGANVLRRRTFELLGPAPARRSTRIMVTLPGTAAADPQLIADLVDRGMDVARINCAHDDPAAWAAMITELRREGPRSCRVAMDLAGPKLRTGPIAQGPPVVKLRPVRDVLGRVTETAWCWLTPIDRPGPPPRADVPVLPVDAAWLSKLAPTSTFRLHDARDAKRLFTVVHADAGGALACTGRTAYILAGTKLVADTGVITEVGPLPPVEQHLVLSPGDTLLLTRDCVPAEVPPRGLPRIGCTLPEVFGNVRRRQPILFDDGRITGRILDCDADTITVTITEATAPGSKLRAGKGINLPETTLPVPALTETDRANLPFVIEHADLVEMSFVRTRQDVSDLLAALDELGGDGLGVIVKIETAQGFRNLPAILLEVMRRPRAGVMIARGDLAVECGYERLAELQEEILWLCEAAHLPVIWATQVLDQLARSGRPSRAEITDAAMGVRAECVMLNKGAVHRRRGRHPRRHPAAHERPRRQADHLHALSAVLVSRRNAAGDRC</sequence>
<evidence type="ECO:0000256" key="10">
    <source>
        <dbReference type="ARBA" id="ARBA00022842"/>
    </source>
</evidence>
<evidence type="ECO:0000256" key="8">
    <source>
        <dbReference type="ARBA" id="ARBA00022777"/>
    </source>
</evidence>
<dbReference type="InterPro" id="IPR015806">
    <property type="entry name" value="Pyrv_Knase_insert_dom_sf"/>
</dbReference>
<evidence type="ECO:0000256" key="7">
    <source>
        <dbReference type="ARBA" id="ARBA00022741"/>
    </source>
</evidence>
<dbReference type="GO" id="GO:0004743">
    <property type="term" value="F:pyruvate kinase activity"/>
    <property type="evidence" value="ECO:0007669"/>
    <property type="project" value="UniProtKB-EC"/>
</dbReference>
<dbReference type="KEGG" id="nsr:NS506_05159"/>
<feature type="domain" description="Pyruvate kinase barrel" evidence="14">
    <location>
        <begin position="411"/>
        <end position="624"/>
    </location>
</feature>
<dbReference type="InterPro" id="IPR040442">
    <property type="entry name" value="Pyrv_kinase-like_dom_sf"/>
</dbReference>
<evidence type="ECO:0000256" key="3">
    <source>
        <dbReference type="ARBA" id="ARBA00008663"/>
    </source>
</evidence>
<keyword evidence="12 15" id="KW-0670">Pyruvate</keyword>
<dbReference type="GO" id="GO:0016301">
    <property type="term" value="F:kinase activity"/>
    <property type="evidence" value="ECO:0007669"/>
    <property type="project" value="UniProtKB-KW"/>
</dbReference>
<keyword evidence="9" id="KW-0067">ATP-binding</keyword>
<dbReference type="Gene3D" id="2.40.33.10">
    <property type="entry name" value="PK beta-barrel domain-like"/>
    <property type="match status" value="2"/>
</dbReference>
<dbReference type="Gene3D" id="3.20.20.60">
    <property type="entry name" value="Phosphoenolpyruvate-binding domains"/>
    <property type="match status" value="2"/>
</dbReference>